<gene>
    <name evidence="2" type="ORF">UC3_02379</name>
</gene>
<dbReference type="EMBL" id="AJAT01000017">
    <property type="protein sequence ID" value="EOL42031.1"/>
    <property type="molecule type" value="Genomic_DNA"/>
</dbReference>
<evidence type="ECO:0000313" key="2">
    <source>
        <dbReference type="EMBL" id="EOL42031.1"/>
    </source>
</evidence>
<keyword evidence="1" id="KW-0472">Membrane</keyword>
<organism evidence="2 3">
    <name type="scientific">Enterococcus phoeniculicola ATCC BAA-412</name>
    <dbReference type="NCBI Taxonomy" id="1158610"/>
    <lineage>
        <taxon>Bacteria</taxon>
        <taxon>Bacillati</taxon>
        <taxon>Bacillota</taxon>
        <taxon>Bacilli</taxon>
        <taxon>Lactobacillales</taxon>
        <taxon>Enterococcaceae</taxon>
        <taxon>Enterococcus</taxon>
    </lineage>
</organism>
<dbReference type="RefSeq" id="WP_010769023.1">
    <property type="nucleotide sequence ID" value="NZ_ASWE01000001.1"/>
</dbReference>
<dbReference type="STRING" id="154621.RV11_GL003476"/>
<accession>R3W3J8</accession>
<dbReference type="AlphaFoldDB" id="R3W3J8"/>
<feature type="transmembrane region" description="Helical" evidence="1">
    <location>
        <begin position="35"/>
        <end position="55"/>
    </location>
</feature>
<keyword evidence="1" id="KW-1133">Transmembrane helix</keyword>
<dbReference type="PATRIC" id="fig|1158610.3.peg.2354"/>
<dbReference type="HOGENOM" id="CLU_2698991_0_0_9"/>
<name>R3W3J8_9ENTE</name>
<proteinExistence type="predicted"/>
<sequence length="73" mass="8378">MKYITFSKNKVKNYFLAMTYFVLGVWASGGFTSNLLMVFLGAYLAVSALYLHSLIEGRKNYVEEEEYESDSNN</sequence>
<protein>
    <submittedName>
        <fullName evidence="2">Uncharacterized protein</fullName>
    </submittedName>
</protein>
<evidence type="ECO:0000256" key="1">
    <source>
        <dbReference type="SAM" id="Phobius"/>
    </source>
</evidence>
<keyword evidence="3" id="KW-1185">Reference proteome</keyword>
<comment type="caution">
    <text evidence="2">The sequence shown here is derived from an EMBL/GenBank/DDBJ whole genome shotgun (WGS) entry which is preliminary data.</text>
</comment>
<evidence type="ECO:0000313" key="3">
    <source>
        <dbReference type="Proteomes" id="UP000013785"/>
    </source>
</evidence>
<dbReference type="OrthoDB" id="9986547at2"/>
<dbReference type="Proteomes" id="UP000013785">
    <property type="component" value="Unassembled WGS sequence"/>
</dbReference>
<feature type="transmembrane region" description="Helical" evidence="1">
    <location>
        <begin position="12"/>
        <end position="29"/>
    </location>
</feature>
<reference evidence="2 3" key="1">
    <citation type="submission" date="2013-02" db="EMBL/GenBank/DDBJ databases">
        <title>The Genome Sequence of Enterococcus phoeniculicola BAA-412.</title>
        <authorList>
            <consortium name="The Broad Institute Genome Sequencing Platform"/>
            <consortium name="The Broad Institute Genome Sequencing Center for Infectious Disease"/>
            <person name="Earl A.M."/>
            <person name="Gilmore M.S."/>
            <person name="Lebreton F."/>
            <person name="Walker B."/>
            <person name="Young S.K."/>
            <person name="Zeng Q."/>
            <person name="Gargeya S."/>
            <person name="Fitzgerald M."/>
            <person name="Haas B."/>
            <person name="Abouelleil A."/>
            <person name="Alvarado L."/>
            <person name="Arachchi H.M."/>
            <person name="Berlin A.M."/>
            <person name="Chapman S.B."/>
            <person name="Dewar J."/>
            <person name="Goldberg J."/>
            <person name="Griggs A."/>
            <person name="Gujja S."/>
            <person name="Hansen M."/>
            <person name="Howarth C."/>
            <person name="Imamovic A."/>
            <person name="Larimer J."/>
            <person name="McCowan C."/>
            <person name="Murphy C."/>
            <person name="Neiman D."/>
            <person name="Pearson M."/>
            <person name="Priest M."/>
            <person name="Roberts A."/>
            <person name="Saif S."/>
            <person name="Shea T."/>
            <person name="Sisk P."/>
            <person name="Sykes S."/>
            <person name="Wortman J."/>
            <person name="Nusbaum C."/>
            <person name="Birren B."/>
        </authorList>
    </citation>
    <scope>NUCLEOTIDE SEQUENCE [LARGE SCALE GENOMIC DNA]</scope>
    <source>
        <strain evidence="2 3">ATCC BAA-412</strain>
    </source>
</reference>
<keyword evidence="1" id="KW-0812">Transmembrane</keyword>